<evidence type="ECO:0000313" key="12">
    <source>
        <dbReference type="Proteomes" id="UP000887568"/>
    </source>
</evidence>
<dbReference type="InterPro" id="IPR036879">
    <property type="entry name" value="TF_MADSbox_sf"/>
</dbReference>
<dbReference type="RefSeq" id="XP_038068104.1">
    <property type="nucleotide sequence ID" value="XM_038212176.1"/>
</dbReference>
<feature type="region of interest" description="Disordered" evidence="9">
    <location>
        <begin position="83"/>
        <end position="115"/>
    </location>
</feature>
<evidence type="ECO:0000256" key="8">
    <source>
        <dbReference type="ARBA" id="ARBA00023242"/>
    </source>
</evidence>
<dbReference type="OMA" id="CIGLAYM"/>
<comment type="subcellular location">
    <subcellularLocation>
        <location evidence="1">Nucleus</location>
    </subcellularLocation>
</comment>
<dbReference type="EnsemblMetazoa" id="XM_038212176.1">
    <property type="protein sequence ID" value="XP_038068104.1"/>
    <property type="gene ID" value="LOC119737672"/>
</dbReference>
<evidence type="ECO:0000256" key="4">
    <source>
        <dbReference type="ARBA" id="ARBA00022833"/>
    </source>
</evidence>
<evidence type="ECO:0000256" key="9">
    <source>
        <dbReference type="SAM" id="MobiDB-lite"/>
    </source>
</evidence>
<dbReference type="Proteomes" id="UP000887568">
    <property type="component" value="Unplaced"/>
</dbReference>
<keyword evidence="4" id="KW-0862">Zinc</keyword>
<dbReference type="InterPro" id="IPR013083">
    <property type="entry name" value="Znf_RING/FYVE/PHD"/>
</dbReference>
<dbReference type="GO" id="GO:0003677">
    <property type="term" value="F:DNA binding"/>
    <property type="evidence" value="ECO:0007669"/>
    <property type="project" value="UniProtKB-KW"/>
</dbReference>
<dbReference type="SMART" id="SM00249">
    <property type="entry name" value="PHD"/>
    <property type="match status" value="1"/>
</dbReference>
<keyword evidence="8" id="KW-0539">Nucleus</keyword>
<keyword evidence="5" id="KW-0805">Transcription regulation</keyword>
<feature type="domain" description="MADS-box" evidence="10">
    <location>
        <begin position="30"/>
        <end position="78"/>
    </location>
</feature>
<accession>A0A914AX51</accession>
<dbReference type="SUPFAM" id="SSF57903">
    <property type="entry name" value="FYVE/PHD zinc finger"/>
    <property type="match status" value="1"/>
</dbReference>
<evidence type="ECO:0000256" key="6">
    <source>
        <dbReference type="ARBA" id="ARBA00023125"/>
    </source>
</evidence>
<evidence type="ECO:0000256" key="1">
    <source>
        <dbReference type="ARBA" id="ARBA00004123"/>
    </source>
</evidence>
<evidence type="ECO:0000259" key="10">
    <source>
        <dbReference type="PROSITE" id="PS50066"/>
    </source>
</evidence>
<dbReference type="GeneID" id="119737672"/>
<evidence type="ECO:0000256" key="3">
    <source>
        <dbReference type="ARBA" id="ARBA00022771"/>
    </source>
</evidence>
<dbReference type="InterPro" id="IPR001965">
    <property type="entry name" value="Znf_PHD"/>
</dbReference>
<reference evidence="11" key="1">
    <citation type="submission" date="2022-11" db="UniProtKB">
        <authorList>
            <consortium name="EnsemblMetazoa"/>
        </authorList>
    </citation>
    <scope>IDENTIFICATION</scope>
</reference>
<keyword evidence="7" id="KW-0804">Transcription</keyword>
<dbReference type="OrthoDB" id="6131158at2759"/>
<dbReference type="InterPro" id="IPR011011">
    <property type="entry name" value="Znf_FYVE_PHD"/>
</dbReference>
<keyword evidence="3" id="KW-0863">Zinc-finger</keyword>
<sequence>MTSNSQEDDIYKVLEESLEREKENSKVVYKKKVKYIDNSVTRRSTYHRRAQSLVRAAKELVISTRCEVDVHVKPTWGRGKTWRYSTQAERNDTAPAQTDPELVQQPSSSSLTITPRKHHNTVEPVHTIEPNKKLSCRVCGSDANKSSWLGCDHRNARTKRLDCQYWVHQNCIGLYFERDGDLEKVPFYCPKHGPSPKAHKRKRTTK</sequence>
<dbReference type="Gene3D" id="3.30.40.10">
    <property type="entry name" value="Zinc/RING finger domain, C3HC4 (zinc finger)"/>
    <property type="match status" value="1"/>
</dbReference>
<evidence type="ECO:0000256" key="2">
    <source>
        <dbReference type="ARBA" id="ARBA00022723"/>
    </source>
</evidence>
<dbReference type="PROSITE" id="PS50066">
    <property type="entry name" value="MADS_BOX_2"/>
    <property type="match status" value="1"/>
</dbReference>
<dbReference type="GO" id="GO:0005634">
    <property type="term" value="C:nucleus"/>
    <property type="evidence" value="ECO:0007669"/>
    <property type="project" value="UniProtKB-SubCell"/>
</dbReference>
<protein>
    <recommendedName>
        <fullName evidence="10">MADS-box domain-containing protein</fullName>
    </recommendedName>
</protein>
<name>A0A914AX51_PATMI</name>
<keyword evidence="6" id="KW-0238">DNA-binding</keyword>
<dbReference type="InterPro" id="IPR002100">
    <property type="entry name" value="TF_MADSbox"/>
</dbReference>
<evidence type="ECO:0000256" key="5">
    <source>
        <dbReference type="ARBA" id="ARBA00023015"/>
    </source>
</evidence>
<dbReference type="GO" id="GO:0046983">
    <property type="term" value="F:protein dimerization activity"/>
    <property type="evidence" value="ECO:0007669"/>
    <property type="project" value="InterPro"/>
</dbReference>
<feature type="compositionally biased region" description="Polar residues" evidence="9">
    <location>
        <begin position="104"/>
        <end position="113"/>
    </location>
</feature>
<dbReference type="AlphaFoldDB" id="A0A914AX51"/>
<proteinExistence type="predicted"/>
<keyword evidence="2" id="KW-0479">Metal-binding</keyword>
<dbReference type="GO" id="GO:0008270">
    <property type="term" value="F:zinc ion binding"/>
    <property type="evidence" value="ECO:0007669"/>
    <property type="project" value="UniProtKB-KW"/>
</dbReference>
<evidence type="ECO:0000256" key="7">
    <source>
        <dbReference type="ARBA" id="ARBA00023163"/>
    </source>
</evidence>
<dbReference type="SUPFAM" id="SSF55455">
    <property type="entry name" value="SRF-like"/>
    <property type="match status" value="1"/>
</dbReference>
<evidence type="ECO:0000313" key="11">
    <source>
        <dbReference type="EnsemblMetazoa" id="XP_038068104.1"/>
    </source>
</evidence>
<keyword evidence="12" id="KW-1185">Reference proteome</keyword>
<organism evidence="11 12">
    <name type="scientific">Patiria miniata</name>
    <name type="common">Bat star</name>
    <name type="synonym">Asterina miniata</name>
    <dbReference type="NCBI Taxonomy" id="46514"/>
    <lineage>
        <taxon>Eukaryota</taxon>
        <taxon>Metazoa</taxon>
        <taxon>Echinodermata</taxon>
        <taxon>Eleutherozoa</taxon>
        <taxon>Asterozoa</taxon>
        <taxon>Asteroidea</taxon>
        <taxon>Valvatacea</taxon>
        <taxon>Valvatida</taxon>
        <taxon>Asterinidae</taxon>
        <taxon>Patiria</taxon>
    </lineage>
</organism>